<evidence type="ECO:0000313" key="1">
    <source>
        <dbReference type="EMBL" id="KKM16420.1"/>
    </source>
</evidence>
<comment type="caution">
    <text evidence="1">The sequence shown here is derived from an EMBL/GenBank/DDBJ whole genome shotgun (WGS) entry which is preliminary data.</text>
</comment>
<protein>
    <submittedName>
        <fullName evidence="1">Uncharacterized protein</fullName>
    </submittedName>
</protein>
<proteinExistence type="predicted"/>
<organism evidence="1">
    <name type="scientific">marine sediment metagenome</name>
    <dbReference type="NCBI Taxonomy" id="412755"/>
    <lineage>
        <taxon>unclassified sequences</taxon>
        <taxon>metagenomes</taxon>
        <taxon>ecological metagenomes</taxon>
    </lineage>
</organism>
<dbReference type="EMBL" id="LAZR01014679">
    <property type="protein sequence ID" value="KKM16420.1"/>
    <property type="molecule type" value="Genomic_DNA"/>
</dbReference>
<accession>A0A0F9KM93</accession>
<name>A0A0F9KM93_9ZZZZ</name>
<gene>
    <name evidence="1" type="ORF">LCGC14_1686050</name>
</gene>
<dbReference type="AlphaFoldDB" id="A0A0F9KM93"/>
<sequence>MRKIEKFLINQNSSSLTLNAFTRLVFRLKNIVSQIFGAEQKPSLFYQKLLVFNLKIHIRVFVKK</sequence>
<reference evidence="1" key="1">
    <citation type="journal article" date="2015" name="Nature">
        <title>Complex archaea that bridge the gap between prokaryotes and eukaryotes.</title>
        <authorList>
            <person name="Spang A."/>
            <person name="Saw J.H."/>
            <person name="Jorgensen S.L."/>
            <person name="Zaremba-Niedzwiedzka K."/>
            <person name="Martijn J."/>
            <person name="Lind A.E."/>
            <person name="van Eijk R."/>
            <person name="Schleper C."/>
            <person name="Guy L."/>
            <person name="Ettema T.J."/>
        </authorList>
    </citation>
    <scope>NUCLEOTIDE SEQUENCE</scope>
</reference>